<evidence type="ECO:0000256" key="1">
    <source>
        <dbReference type="SAM" id="MobiDB-lite"/>
    </source>
</evidence>
<proteinExistence type="predicted"/>
<feature type="compositionally biased region" description="Basic and acidic residues" evidence="1">
    <location>
        <begin position="952"/>
        <end position="976"/>
    </location>
</feature>
<comment type="caution">
    <text evidence="2">The sequence shown here is derived from an EMBL/GenBank/DDBJ whole genome shotgun (WGS) entry which is preliminary data.</text>
</comment>
<evidence type="ECO:0000313" key="3">
    <source>
        <dbReference type="Proteomes" id="UP000777438"/>
    </source>
</evidence>
<keyword evidence="3" id="KW-1185">Reference proteome</keyword>
<name>A0A9P8WDZ4_9HYPO</name>
<feature type="compositionally biased region" description="Low complexity" evidence="1">
    <location>
        <begin position="36"/>
        <end position="51"/>
    </location>
</feature>
<feature type="region of interest" description="Disordered" evidence="1">
    <location>
        <begin position="863"/>
        <end position="897"/>
    </location>
</feature>
<feature type="region of interest" description="Disordered" evidence="1">
    <location>
        <begin position="1"/>
        <end position="62"/>
    </location>
</feature>
<dbReference type="OrthoDB" id="5366163at2759"/>
<protein>
    <submittedName>
        <fullName evidence="2">Uncharacterized protein</fullName>
    </submittedName>
</protein>
<feature type="compositionally biased region" description="Basic and acidic residues" evidence="1">
    <location>
        <begin position="1"/>
        <end position="13"/>
    </location>
</feature>
<feature type="compositionally biased region" description="Basic residues" evidence="1">
    <location>
        <begin position="23"/>
        <end position="34"/>
    </location>
</feature>
<dbReference type="Proteomes" id="UP000777438">
    <property type="component" value="Unassembled WGS sequence"/>
</dbReference>
<accession>A0A9P8WDZ4</accession>
<organism evidence="2 3">
    <name type="scientific">Thelonectria olida</name>
    <dbReference type="NCBI Taxonomy" id="1576542"/>
    <lineage>
        <taxon>Eukaryota</taxon>
        <taxon>Fungi</taxon>
        <taxon>Dikarya</taxon>
        <taxon>Ascomycota</taxon>
        <taxon>Pezizomycotina</taxon>
        <taxon>Sordariomycetes</taxon>
        <taxon>Hypocreomycetidae</taxon>
        <taxon>Hypocreales</taxon>
        <taxon>Nectriaceae</taxon>
        <taxon>Thelonectria</taxon>
    </lineage>
</organism>
<reference evidence="2 3" key="1">
    <citation type="journal article" date="2021" name="Nat. Commun.">
        <title>Genetic determinants of endophytism in the Arabidopsis root mycobiome.</title>
        <authorList>
            <person name="Mesny F."/>
            <person name="Miyauchi S."/>
            <person name="Thiergart T."/>
            <person name="Pickel B."/>
            <person name="Atanasova L."/>
            <person name="Karlsson M."/>
            <person name="Huettel B."/>
            <person name="Barry K.W."/>
            <person name="Haridas S."/>
            <person name="Chen C."/>
            <person name="Bauer D."/>
            <person name="Andreopoulos W."/>
            <person name="Pangilinan J."/>
            <person name="LaButti K."/>
            <person name="Riley R."/>
            <person name="Lipzen A."/>
            <person name="Clum A."/>
            <person name="Drula E."/>
            <person name="Henrissat B."/>
            <person name="Kohler A."/>
            <person name="Grigoriev I.V."/>
            <person name="Martin F.M."/>
            <person name="Hacquard S."/>
        </authorList>
    </citation>
    <scope>NUCLEOTIDE SEQUENCE [LARGE SCALE GENOMIC DNA]</scope>
    <source>
        <strain evidence="2 3">MPI-CAGE-CH-0241</strain>
    </source>
</reference>
<feature type="compositionally biased region" description="Low complexity" evidence="1">
    <location>
        <begin position="332"/>
        <end position="355"/>
    </location>
</feature>
<feature type="region of interest" description="Disordered" evidence="1">
    <location>
        <begin position="320"/>
        <end position="356"/>
    </location>
</feature>
<sequence>MESKKRLSLDGPREGASPSALRRLTRSPTHRLLRRSSSVSSSSSSAVSVASDDGEASPSSCVTRDTARDECALYRFIVWAAVKRNECGKMTPEEKRECPLLRCRKRFPNHEFMLQHLYTCDQLALGEYWCYNCEKVERFSDAKCKRCLGHPSRRRKIVSMAKNFFSSLGHKNKNSPLADYLDLDEAPPSYDDSLLCPPQQEQVELYSTEIHEIDSSEIPLPTILEDADEAETDAASVRLRLSVPVPTPVPTPAVPSLPIEPLPVRPVELESAPIFNEPFLAWPSLPDTVAPTNLMSHGGNTSQERPVLQLHTSDLDQYRAQVKKRSKMLAPSTSVRSTASTSSTNSTNSTSSTASYNISPMSAWSGAWTKVAGFESTLTSPADDHASPGGLFRNNSFLIPDKPSKYHGYDCDNGTSDPFFSELPADIPMMDANMPSDNPQDNLGLDQTVFSLDTSMSADLSLESNLVLTDASTMPPPMPRAAVTEPVPTYSVRPRSLIDTAWDALEMHVVQSMAKLQRMTKNHLVNQLRNMSTHSIAMDGLATLTEILQGQRPTSPVKLLCFVHVIYSFSLVVHEQDAPNRWSDLFGQAMSYSAWFSRQDRQLYVQIVDALWKPAAMTTEEVVSLVRAKTSVSRSSSLKGKEPETISAHQASQDSLAFVAQYFLDHDPEIQTSPLCMQHLGDIALDVAPSTPYGIAVEFVLKYGFQTYAVDHPRFQASLDEILERSHSSYGTTTRRLELELMNAGKIYLPSDVFFDSFISSVRAQIDQLYAQNVSNISSRTIYYEYGVKLMEGLINTSQLLQGQLATTEAASRTPNLDSLDDVIGAMTPNHMDGFDFSSVGDFNTTPQVNFHTPMTIAPDSLSNPQLMPTPEGTVSLGGPSTAATSPPSPAPGQALSKVESDSCCGICGYRPKGDPRWFGGSMAKHKKLQHATTPPKIYKCPFPGCTSQYKNRPDNLRQHQIEKNHWLEGQEPERRPSKRKKVE</sequence>
<dbReference type="AlphaFoldDB" id="A0A9P8WDZ4"/>
<evidence type="ECO:0000313" key="2">
    <source>
        <dbReference type="EMBL" id="KAH6895334.1"/>
    </source>
</evidence>
<dbReference type="EMBL" id="JAGPYM010000004">
    <property type="protein sequence ID" value="KAH6895334.1"/>
    <property type="molecule type" value="Genomic_DNA"/>
</dbReference>
<feature type="region of interest" description="Disordered" evidence="1">
    <location>
        <begin position="951"/>
        <end position="984"/>
    </location>
</feature>
<gene>
    <name evidence="2" type="ORF">B0T10DRAFT_455596</name>
</gene>